<dbReference type="AlphaFoldDB" id="A0A239HZZ0"/>
<evidence type="ECO:0000256" key="3">
    <source>
        <dbReference type="ARBA" id="ARBA00023163"/>
    </source>
</evidence>
<dbReference type="SUPFAM" id="SSF46785">
    <property type="entry name" value="Winged helix' DNA-binding domain"/>
    <property type="match status" value="1"/>
</dbReference>
<dbReference type="InterPro" id="IPR036388">
    <property type="entry name" value="WH-like_DNA-bd_sf"/>
</dbReference>
<accession>A0A239HZZ0</accession>
<keyword evidence="1" id="KW-0805">Transcription regulation</keyword>
<dbReference type="Gene3D" id="1.10.10.10">
    <property type="entry name" value="Winged helix-like DNA-binding domain superfamily/Winged helix DNA-binding domain"/>
    <property type="match status" value="1"/>
</dbReference>
<dbReference type="SUPFAM" id="SSF48008">
    <property type="entry name" value="GntR ligand-binding domain-like"/>
    <property type="match status" value="1"/>
</dbReference>
<evidence type="ECO:0000259" key="4">
    <source>
        <dbReference type="PROSITE" id="PS50949"/>
    </source>
</evidence>
<dbReference type="InterPro" id="IPR011711">
    <property type="entry name" value="GntR_C"/>
</dbReference>
<dbReference type="PANTHER" id="PTHR43537">
    <property type="entry name" value="TRANSCRIPTIONAL REGULATOR, GNTR FAMILY"/>
    <property type="match status" value="1"/>
</dbReference>
<evidence type="ECO:0000313" key="6">
    <source>
        <dbReference type="Proteomes" id="UP000198426"/>
    </source>
</evidence>
<dbReference type="SMART" id="SM00345">
    <property type="entry name" value="HTH_GNTR"/>
    <property type="match status" value="1"/>
</dbReference>
<dbReference type="RefSeq" id="WP_089233218.1">
    <property type="nucleotide sequence ID" value="NZ_FZOY01000004.1"/>
</dbReference>
<name>A0A239HZZ0_9RHOB</name>
<reference evidence="5 6" key="1">
    <citation type="submission" date="2017-06" db="EMBL/GenBank/DDBJ databases">
        <authorList>
            <person name="Kim H.J."/>
            <person name="Triplett B.A."/>
        </authorList>
    </citation>
    <scope>NUCLEOTIDE SEQUENCE [LARGE SCALE GENOMIC DNA]</scope>
    <source>
        <strain evidence="5 6">DSM 29339</strain>
    </source>
</reference>
<keyword evidence="3" id="KW-0804">Transcription</keyword>
<keyword evidence="6" id="KW-1185">Reference proteome</keyword>
<dbReference type="Gene3D" id="1.20.120.530">
    <property type="entry name" value="GntR ligand-binding domain-like"/>
    <property type="match status" value="1"/>
</dbReference>
<evidence type="ECO:0000256" key="1">
    <source>
        <dbReference type="ARBA" id="ARBA00023015"/>
    </source>
</evidence>
<dbReference type="PROSITE" id="PS50949">
    <property type="entry name" value="HTH_GNTR"/>
    <property type="match status" value="1"/>
</dbReference>
<dbReference type="GO" id="GO:0003700">
    <property type="term" value="F:DNA-binding transcription factor activity"/>
    <property type="evidence" value="ECO:0007669"/>
    <property type="project" value="InterPro"/>
</dbReference>
<evidence type="ECO:0000313" key="5">
    <source>
        <dbReference type="EMBL" id="SNS86897.1"/>
    </source>
</evidence>
<dbReference type="InterPro" id="IPR000524">
    <property type="entry name" value="Tscrpt_reg_HTH_GntR"/>
</dbReference>
<dbReference type="PANTHER" id="PTHR43537:SF5">
    <property type="entry name" value="UXU OPERON TRANSCRIPTIONAL REGULATOR"/>
    <property type="match status" value="1"/>
</dbReference>
<dbReference type="EMBL" id="FZOY01000004">
    <property type="protein sequence ID" value="SNS86897.1"/>
    <property type="molecule type" value="Genomic_DNA"/>
</dbReference>
<organism evidence="5 6">
    <name type="scientific">Tropicimonas sediminicola</name>
    <dbReference type="NCBI Taxonomy" id="1031541"/>
    <lineage>
        <taxon>Bacteria</taxon>
        <taxon>Pseudomonadati</taxon>
        <taxon>Pseudomonadota</taxon>
        <taxon>Alphaproteobacteria</taxon>
        <taxon>Rhodobacterales</taxon>
        <taxon>Roseobacteraceae</taxon>
        <taxon>Tropicimonas</taxon>
    </lineage>
</organism>
<protein>
    <submittedName>
        <fullName evidence="5">DNA-binding transcriptional regulator, FadR family</fullName>
    </submittedName>
</protein>
<sequence length="228" mass="24662">MQEKVLPRLRNWISGSGLAKGDRLPPERTLCTTLGVSRAELRNAYLVLEAEGILERHVGRGTFLSRSLRAARGSNGIEGAISELAESTGPVDAMTARLVLEPELANLAALHATPLQLRELRRLASAMREATSWSAYEELDSEFHETIAAASGNTLLQALHRMVNGVRVIVVWRRLKSTERGPGADYHSFDEHDAILAALESRDGPAASAAMRQHLQGTLAAMTAAPPA</sequence>
<dbReference type="InterPro" id="IPR008920">
    <property type="entry name" value="TF_FadR/GntR_C"/>
</dbReference>
<dbReference type="CDD" id="cd07377">
    <property type="entry name" value="WHTH_GntR"/>
    <property type="match status" value="1"/>
</dbReference>
<feature type="domain" description="HTH gntR-type" evidence="4">
    <location>
        <begin position="1"/>
        <end position="67"/>
    </location>
</feature>
<dbReference type="PRINTS" id="PR00035">
    <property type="entry name" value="HTHGNTR"/>
</dbReference>
<dbReference type="Proteomes" id="UP000198426">
    <property type="component" value="Unassembled WGS sequence"/>
</dbReference>
<dbReference type="SMART" id="SM00895">
    <property type="entry name" value="FCD"/>
    <property type="match status" value="1"/>
</dbReference>
<dbReference type="GO" id="GO:0003677">
    <property type="term" value="F:DNA binding"/>
    <property type="evidence" value="ECO:0007669"/>
    <property type="project" value="UniProtKB-KW"/>
</dbReference>
<dbReference type="Pfam" id="PF07729">
    <property type="entry name" value="FCD"/>
    <property type="match status" value="1"/>
</dbReference>
<proteinExistence type="predicted"/>
<evidence type="ECO:0000256" key="2">
    <source>
        <dbReference type="ARBA" id="ARBA00023125"/>
    </source>
</evidence>
<keyword evidence="2 5" id="KW-0238">DNA-binding</keyword>
<dbReference type="InterPro" id="IPR036390">
    <property type="entry name" value="WH_DNA-bd_sf"/>
</dbReference>
<gene>
    <name evidence="5" type="ORF">SAMN05421757_104123</name>
</gene>
<dbReference type="OrthoDB" id="9800645at2"/>
<dbReference type="Pfam" id="PF00392">
    <property type="entry name" value="GntR"/>
    <property type="match status" value="1"/>
</dbReference>